<comment type="caution">
    <text evidence="1">The sequence shown here is derived from an EMBL/GenBank/DDBJ whole genome shotgun (WGS) entry which is preliminary data.</text>
</comment>
<dbReference type="STRING" id="29421.B2M20_05585"/>
<evidence type="ECO:0008006" key="3">
    <source>
        <dbReference type="Google" id="ProtNLM"/>
    </source>
</evidence>
<gene>
    <name evidence="1" type="ORF">B2M20_05585</name>
</gene>
<dbReference type="AlphaFoldDB" id="A0A1V4I0K1"/>
<dbReference type="EMBL" id="MWPQ01000025">
    <property type="protein sequence ID" value="OPH83629.1"/>
    <property type="molecule type" value="Genomic_DNA"/>
</dbReference>
<dbReference type="Proteomes" id="UP000189940">
    <property type="component" value="Unassembled WGS sequence"/>
</dbReference>
<reference evidence="1 2" key="1">
    <citation type="submission" date="2017-02" db="EMBL/GenBank/DDBJ databases">
        <title>Genome sequence of the nitrite-oxidizing bacterium Nitrobacter vulgaris strain Ab1.</title>
        <authorList>
            <person name="Mellbye B.L."/>
            <person name="Davis E.W."/>
            <person name="Spieck E."/>
            <person name="Chang J.H."/>
            <person name="Bottomley P.J."/>
            <person name="Sayavedra-Soto L.A."/>
        </authorList>
    </citation>
    <scope>NUCLEOTIDE SEQUENCE [LARGE SCALE GENOMIC DNA]</scope>
    <source>
        <strain evidence="1 2">Ab1</strain>
    </source>
</reference>
<organism evidence="1 2">
    <name type="scientific">Nitrobacter vulgaris</name>
    <dbReference type="NCBI Taxonomy" id="29421"/>
    <lineage>
        <taxon>Bacteria</taxon>
        <taxon>Pseudomonadati</taxon>
        <taxon>Pseudomonadota</taxon>
        <taxon>Alphaproteobacteria</taxon>
        <taxon>Hyphomicrobiales</taxon>
        <taxon>Nitrobacteraceae</taxon>
        <taxon>Nitrobacter</taxon>
    </lineage>
</organism>
<name>A0A1V4I0K1_NITVU</name>
<evidence type="ECO:0000313" key="1">
    <source>
        <dbReference type="EMBL" id="OPH83629.1"/>
    </source>
</evidence>
<keyword evidence="2" id="KW-1185">Reference proteome</keyword>
<proteinExistence type="predicted"/>
<dbReference type="InterPro" id="IPR016913">
    <property type="entry name" value="UCP029215"/>
</dbReference>
<protein>
    <recommendedName>
        <fullName evidence="3">DUF2213 domain-containing protein</fullName>
    </recommendedName>
</protein>
<accession>A0A1V4I0K1</accession>
<dbReference type="Pfam" id="PF09979">
    <property type="entry name" value="DUF2213"/>
    <property type="match status" value="1"/>
</dbReference>
<sequence>MSPACSDRKDSDMRVQCDEALVFDDNANVRYTNDGYLVATPRVARTGIQQYYGHEIGLQGADAKRVINVYRPESEVFRDEALRSLAHKPVTRNHPSGPVDARNWKDVAVGCVGSDILRDGEFIRIPMTLMDARAIDAFKKGTRQLSLGYTCDIDMVPGVTPDGVKYEAVQKNINVNHLAQVDRARGGPKLTIGDSADDAYDRRNQRLTNGWRESASDVVNDAAPVVLRPPQQPSAVTSADVDRAVDRRKARLENAWKS</sequence>
<evidence type="ECO:0000313" key="2">
    <source>
        <dbReference type="Proteomes" id="UP000189940"/>
    </source>
</evidence>